<keyword evidence="2 11" id="KW-0723">Serine/threonine-protein kinase</keyword>
<keyword evidence="14" id="KW-1185">Reference proteome</keyword>
<dbReference type="EMBL" id="AVCK01000064">
    <property type="protein sequence ID" value="KFN41553.1"/>
    <property type="molecule type" value="Genomic_DNA"/>
</dbReference>
<evidence type="ECO:0000256" key="1">
    <source>
        <dbReference type="ARBA" id="ARBA00022490"/>
    </source>
</evidence>
<dbReference type="NCBIfam" id="NF008738">
    <property type="entry name" value="PRK11768.1"/>
    <property type="match status" value="1"/>
</dbReference>
<comment type="function">
    <text evidence="11">A protein kinase that phosphorylates Ser and Thr residues. Probably acts to suppress the effects of stress linked to accumulation of reactive oxygen species. Probably involved in the extracytoplasmic stress response.</text>
</comment>
<dbReference type="InterPro" id="IPR002575">
    <property type="entry name" value="Aminoglycoside_PTrfase"/>
</dbReference>
<evidence type="ECO:0000256" key="8">
    <source>
        <dbReference type="ARBA" id="ARBA00022840"/>
    </source>
</evidence>
<feature type="active site" evidence="11">
    <location>
        <position position="222"/>
    </location>
</feature>
<dbReference type="GO" id="GO:0000287">
    <property type="term" value="F:magnesium ion binding"/>
    <property type="evidence" value="ECO:0007669"/>
    <property type="project" value="UniProtKB-UniRule"/>
</dbReference>
<feature type="active site" description="Proton acceptor" evidence="11">
    <location>
        <position position="205"/>
    </location>
</feature>
<keyword evidence="6 11" id="KW-0547">Nucleotide-binding</keyword>
<keyword evidence="8 11" id="KW-0067">ATP-binding</keyword>
<keyword evidence="5 11" id="KW-0479">Metal-binding</keyword>
<feature type="binding site" evidence="11">
    <location>
        <position position="222"/>
    </location>
    <ligand>
        <name>Mg(2+)</name>
        <dbReference type="ChEBI" id="CHEBI:18420"/>
    </ligand>
</feature>
<sequence>MTDAPSDTPYADLGPDRILDAVESLGLASDGRVLSLNSYENRVYRIGIEGGPPLVAKFYRPGRWTDAAIAEEHAFSAELLAADLSVVAPIVHQGRTLHPFEGHRFALFPLRGGHAPELGDRAVLTHLGRVLGRMHAVGDGARFEHRGRIGIESHAEAPVDFLLEGHWIPPELEDNFATLADALVDAMDDAWARAGDVHELRLHGDCHPGNILWREHQAHFVDLDDCLSGPAVQDLWMLAGRREDSAAPLRWLLEGYEQFRRFDRRELHLVEVMRTLRLLHYNAWIARRWHDPAFPAAFPWFEAPRHWESVITQMQEQLAALHEPPPDPT</sequence>
<evidence type="ECO:0000259" key="12">
    <source>
        <dbReference type="Pfam" id="PF01636"/>
    </source>
</evidence>
<protein>
    <recommendedName>
        <fullName evidence="11">Stress response kinase A</fullName>
        <ecNumber evidence="11">2.7.11.1</ecNumber>
    </recommendedName>
    <alternativeName>
        <fullName evidence="11">Serine/threonine-protein kinase SrkA</fullName>
    </alternativeName>
</protein>
<evidence type="ECO:0000313" key="13">
    <source>
        <dbReference type="EMBL" id="KFN41553.1"/>
    </source>
</evidence>
<dbReference type="InterPro" id="IPR032882">
    <property type="entry name" value="SrkA/RdoA"/>
</dbReference>
<dbReference type="AlphaFoldDB" id="A0A091AMZ0"/>
<evidence type="ECO:0000256" key="11">
    <source>
        <dbReference type="HAMAP-Rule" id="MF_01497"/>
    </source>
</evidence>
<dbReference type="eggNOG" id="COG2334">
    <property type="taxonomic scope" value="Bacteria"/>
</dbReference>
<accession>A0A091AMZ0</accession>
<dbReference type="SUPFAM" id="SSF56112">
    <property type="entry name" value="Protein kinase-like (PK-like)"/>
    <property type="match status" value="1"/>
</dbReference>
<comment type="catalytic activity">
    <reaction evidence="11">
        <text>L-seryl-[protein] + ATP = O-phospho-L-seryl-[protein] + ADP + H(+)</text>
        <dbReference type="Rhea" id="RHEA:17989"/>
        <dbReference type="Rhea" id="RHEA-COMP:9863"/>
        <dbReference type="Rhea" id="RHEA-COMP:11604"/>
        <dbReference type="ChEBI" id="CHEBI:15378"/>
        <dbReference type="ChEBI" id="CHEBI:29999"/>
        <dbReference type="ChEBI" id="CHEBI:30616"/>
        <dbReference type="ChEBI" id="CHEBI:83421"/>
        <dbReference type="ChEBI" id="CHEBI:456216"/>
        <dbReference type="EC" id="2.7.11.1"/>
    </reaction>
</comment>
<dbReference type="Gene3D" id="1.20.1270.170">
    <property type="match status" value="1"/>
</dbReference>
<proteinExistence type="inferred from homology"/>
<keyword evidence="3 11" id="KW-0597">Phosphoprotein</keyword>
<dbReference type="GO" id="GO:0005737">
    <property type="term" value="C:cytoplasm"/>
    <property type="evidence" value="ECO:0007669"/>
    <property type="project" value="UniProtKB-SubCell"/>
</dbReference>
<dbReference type="InterPro" id="IPR011009">
    <property type="entry name" value="Kinase-like_dom_sf"/>
</dbReference>
<evidence type="ECO:0000256" key="6">
    <source>
        <dbReference type="ARBA" id="ARBA00022741"/>
    </source>
</evidence>
<evidence type="ECO:0000256" key="10">
    <source>
        <dbReference type="ARBA" id="ARBA00023016"/>
    </source>
</evidence>
<comment type="caution">
    <text evidence="13">The sequence shown here is derived from an EMBL/GenBank/DDBJ whole genome shotgun (WGS) entry which is preliminary data.</text>
</comment>
<evidence type="ECO:0000256" key="2">
    <source>
        <dbReference type="ARBA" id="ARBA00022527"/>
    </source>
</evidence>
<evidence type="ECO:0000313" key="14">
    <source>
        <dbReference type="Proteomes" id="UP000029393"/>
    </source>
</evidence>
<keyword evidence="1 11" id="KW-0963">Cytoplasm</keyword>
<keyword evidence="9 11" id="KW-0460">Magnesium</keyword>
<dbReference type="GO" id="GO:0005524">
    <property type="term" value="F:ATP binding"/>
    <property type="evidence" value="ECO:0007669"/>
    <property type="project" value="UniProtKB-UniRule"/>
</dbReference>
<keyword evidence="7 11" id="KW-0418">Kinase</keyword>
<organism evidence="13 14">
    <name type="scientific">Arenimonas metalli CF5-1</name>
    <dbReference type="NCBI Taxonomy" id="1384056"/>
    <lineage>
        <taxon>Bacteria</taxon>
        <taxon>Pseudomonadati</taxon>
        <taxon>Pseudomonadota</taxon>
        <taxon>Gammaproteobacteria</taxon>
        <taxon>Lysobacterales</taxon>
        <taxon>Lysobacteraceae</taxon>
        <taxon>Arenimonas</taxon>
    </lineage>
</organism>
<dbReference type="HAMAP" id="MF_01497">
    <property type="entry name" value="SrkA_kinase"/>
    <property type="match status" value="1"/>
</dbReference>
<evidence type="ECO:0000256" key="4">
    <source>
        <dbReference type="ARBA" id="ARBA00022679"/>
    </source>
</evidence>
<comment type="cofactor">
    <cofactor evidence="11">
        <name>Mg(2+)</name>
        <dbReference type="ChEBI" id="CHEBI:18420"/>
    </cofactor>
</comment>
<evidence type="ECO:0000256" key="9">
    <source>
        <dbReference type="ARBA" id="ARBA00022842"/>
    </source>
</evidence>
<dbReference type="GO" id="GO:0106310">
    <property type="term" value="F:protein serine kinase activity"/>
    <property type="evidence" value="ECO:0007669"/>
    <property type="project" value="RHEA"/>
</dbReference>
<dbReference type="Gene3D" id="3.30.200.70">
    <property type="match status" value="1"/>
</dbReference>
<dbReference type="Pfam" id="PF01636">
    <property type="entry name" value="APH"/>
    <property type="match status" value="1"/>
</dbReference>
<keyword evidence="4 11" id="KW-0808">Transferase</keyword>
<evidence type="ECO:0000256" key="5">
    <source>
        <dbReference type="ARBA" id="ARBA00022723"/>
    </source>
</evidence>
<dbReference type="RefSeq" id="WP_034215326.1">
    <property type="nucleotide sequence ID" value="NZ_AVCK01000064.1"/>
</dbReference>
<feature type="site" description="ATP" evidence="11">
    <location>
        <position position="38"/>
    </location>
</feature>
<gene>
    <name evidence="11" type="primary">srkA</name>
    <name evidence="13" type="ORF">N787_05630</name>
</gene>
<name>A0A091AMZ0_9GAMM</name>
<dbReference type="PANTHER" id="PTHR39573:SF1">
    <property type="entry name" value="STRESS RESPONSE KINASE A"/>
    <property type="match status" value="1"/>
</dbReference>
<feature type="domain" description="Aminoglycoside phosphotransferase" evidence="12">
    <location>
        <begin position="39"/>
        <end position="267"/>
    </location>
</feature>
<comment type="subcellular location">
    <subcellularLocation>
        <location evidence="11">Cytoplasm</location>
    </subcellularLocation>
</comment>
<comment type="similarity">
    <text evidence="11">Belongs to the SrkA/RdoA protein kinase family.</text>
</comment>
<dbReference type="STRING" id="1384056.N787_05630"/>
<feature type="binding site" evidence="11">
    <location>
        <position position="210"/>
    </location>
    <ligand>
        <name>Mg(2+)</name>
        <dbReference type="ChEBI" id="CHEBI:18420"/>
    </ligand>
</feature>
<comment type="catalytic activity">
    <reaction evidence="11">
        <text>L-threonyl-[protein] + ATP = O-phospho-L-threonyl-[protein] + ADP + H(+)</text>
        <dbReference type="Rhea" id="RHEA:46608"/>
        <dbReference type="Rhea" id="RHEA-COMP:11060"/>
        <dbReference type="Rhea" id="RHEA-COMP:11605"/>
        <dbReference type="ChEBI" id="CHEBI:15378"/>
        <dbReference type="ChEBI" id="CHEBI:30013"/>
        <dbReference type="ChEBI" id="CHEBI:30616"/>
        <dbReference type="ChEBI" id="CHEBI:61977"/>
        <dbReference type="ChEBI" id="CHEBI:456216"/>
        <dbReference type="EC" id="2.7.11.1"/>
    </reaction>
</comment>
<dbReference type="Proteomes" id="UP000029393">
    <property type="component" value="Unassembled WGS sequence"/>
</dbReference>
<evidence type="ECO:0000256" key="7">
    <source>
        <dbReference type="ARBA" id="ARBA00022777"/>
    </source>
</evidence>
<keyword evidence="10 11" id="KW-0346">Stress response</keyword>
<dbReference type="GO" id="GO:0004674">
    <property type="term" value="F:protein serine/threonine kinase activity"/>
    <property type="evidence" value="ECO:0007669"/>
    <property type="project" value="UniProtKB-UniRule"/>
</dbReference>
<dbReference type="PATRIC" id="fig|1384056.3.peg.2640"/>
<dbReference type="Gene3D" id="1.10.510.10">
    <property type="entry name" value="Transferase(Phosphotransferase) domain 1"/>
    <property type="match status" value="1"/>
</dbReference>
<reference evidence="13 14" key="1">
    <citation type="submission" date="2013-09" db="EMBL/GenBank/DDBJ databases">
        <title>Genome sequencing of Arenimonas metalli.</title>
        <authorList>
            <person name="Chen F."/>
            <person name="Wang G."/>
        </authorList>
    </citation>
    <scope>NUCLEOTIDE SEQUENCE [LARGE SCALE GENOMIC DNA]</scope>
    <source>
        <strain evidence="13 14">CF5-1</strain>
    </source>
</reference>
<comment type="subunit">
    <text evidence="11">Monomer.</text>
</comment>
<dbReference type="PANTHER" id="PTHR39573">
    <property type="entry name" value="STRESS RESPONSE KINASE A"/>
    <property type="match status" value="1"/>
</dbReference>
<dbReference type="EC" id="2.7.11.1" evidence="11"/>
<dbReference type="OrthoDB" id="5392197at2"/>
<evidence type="ECO:0000256" key="3">
    <source>
        <dbReference type="ARBA" id="ARBA00022553"/>
    </source>
</evidence>